<dbReference type="Gene3D" id="2.40.70.10">
    <property type="entry name" value="Acid Proteases"/>
    <property type="match status" value="1"/>
</dbReference>
<evidence type="ECO:0000256" key="1">
    <source>
        <dbReference type="ARBA" id="ARBA00022679"/>
    </source>
</evidence>
<dbReference type="EMBL" id="UZAU01000206">
    <property type="status" value="NOT_ANNOTATED_CDS"/>
    <property type="molecule type" value="Genomic_DNA"/>
</dbReference>
<dbReference type="OMA" id="YHYNTSH"/>
<dbReference type="PANTHER" id="PTHR37984">
    <property type="entry name" value="PROTEIN CBG26694"/>
    <property type="match status" value="1"/>
</dbReference>
<evidence type="ECO:0000259" key="6">
    <source>
        <dbReference type="PROSITE" id="PS50994"/>
    </source>
</evidence>
<dbReference type="InterPro" id="IPR012337">
    <property type="entry name" value="RNaseH-like_sf"/>
</dbReference>
<feature type="region of interest" description="Disordered" evidence="5">
    <location>
        <begin position="39"/>
        <end position="76"/>
    </location>
</feature>
<dbReference type="GO" id="GO:0016779">
    <property type="term" value="F:nucleotidyltransferase activity"/>
    <property type="evidence" value="ECO:0007669"/>
    <property type="project" value="UniProtKB-KW"/>
</dbReference>
<keyword evidence="8" id="KW-1185">Reference proteome</keyword>
<feature type="domain" description="Integrase catalytic" evidence="6">
    <location>
        <begin position="739"/>
        <end position="902"/>
    </location>
</feature>
<dbReference type="InterPro" id="IPR050951">
    <property type="entry name" value="Retrovirus_Pol_polyprotein"/>
</dbReference>
<keyword evidence="4" id="KW-0255">Endonuclease</keyword>
<dbReference type="PANTHER" id="PTHR37984:SF5">
    <property type="entry name" value="PROTEIN NYNRIN-LIKE"/>
    <property type="match status" value="1"/>
</dbReference>
<evidence type="ECO:0000313" key="8">
    <source>
        <dbReference type="Proteomes" id="UP000596661"/>
    </source>
</evidence>
<evidence type="ECO:0000256" key="2">
    <source>
        <dbReference type="ARBA" id="ARBA00022695"/>
    </source>
</evidence>
<dbReference type="Pfam" id="PF03732">
    <property type="entry name" value="Retrotrans_gag"/>
    <property type="match status" value="1"/>
</dbReference>
<dbReference type="SUPFAM" id="SSF50630">
    <property type="entry name" value="Acid proteases"/>
    <property type="match status" value="1"/>
</dbReference>
<name>A0A803NU19_CANSA</name>
<dbReference type="GO" id="GO:0003676">
    <property type="term" value="F:nucleic acid binding"/>
    <property type="evidence" value="ECO:0007669"/>
    <property type="project" value="InterPro"/>
</dbReference>
<dbReference type="CDD" id="cd01647">
    <property type="entry name" value="RT_LTR"/>
    <property type="match status" value="1"/>
</dbReference>
<feature type="compositionally biased region" description="Polar residues" evidence="5">
    <location>
        <begin position="45"/>
        <end position="65"/>
    </location>
</feature>
<reference evidence="7" key="1">
    <citation type="submission" date="2018-11" db="EMBL/GenBank/DDBJ databases">
        <authorList>
            <person name="Grassa J C."/>
        </authorList>
    </citation>
    <scope>NUCLEOTIDE SEQUENCE [LARGE SCALE GENOMIC DNA]</scope>
</reference>
<dbReference type="Gene3D" id="3.30.70.270">
    <property type="match status" value="1"/>
</dbReference>
<dbReference type="PROSITE" id="PS50994">
    <property type="entry name" value="INTEGRASE"/>
    <property type="match status" value="1"/>
</dbReference>
<dbReference type="EnsemblPlants" id="evm.model.02.1544">
    <property type="protein sequence ID" value="cds.evm.model.02.1544"/>
    <property type="gene ID" value="evm.TU.02.1544"/>
</dbReference>
<dbReference type="InterPro" id="IPR041588">
    <property type="entry name" value="Integrase_H2C2"/>
</dbReference>
<feature type="compositionally biased region" description="Low complexity" evidence="5">
    <location>
        <begin position="273"/>
        <end position="301"/>
    </location>
</feature>
<dbReference type="Gramene" id="evm.model.02.1544">
    <property type="protein sequence ID" value="cds.evm.model.02.1544"/>
    <property type="gene ID" value="evm.TU.02.1544"/>
</dbReference>
<dbReference type="InterPro" id="IPR036397">
    <property type="entry name" value="RNaseH_sf"/>
</dbReference>
<protein>
    <recommendedName>
        <fullName evidence="6">Integrase catalytic domain-containing protein</fullName>
    </recommendedName>
</protein>
<dbReference type="GO" id="GO:0015074">
    <property type="term" value="P:DNA integration"/>
    <property type="evidence" value="ECO:0007669"/>
    <property type="project" value="InterPro"/>
</dbReference>
<organism evidence="7 8">
    <name type="scientific">Cannabis sativa</name>
    <name type="common">Hemp</name>
    <name type="synonym">Marijuana</name>
    <dbReference type="NCBI Taxonomy" id="3483"/>
    <lineage>
        <taxon>Eukaryota</taxon>
        <taxon>Viridiplantae</taxon>
        <taxon>Streptophyta</taxon>
        <taxon>Embryophyta</taxon>
        <taxon>Tracheophyta</taxon>
        <taxon>Spermatophyta</taxon>
        <taxon>Magnoliopsida</taxon>
        <taxon>eudicotyledons</taxon>
        <taxon>Gunneridae</taxon>
        <taxon>Pentapetalae</taxon>
        <taxon>rosids</taxon>
        <taxon>fabids</taxon>
        <taxon>Rosales</taxon>
        <taxon>Cannabaceae</taxon>
        <taxon>Cannabis</taxon>
    </lineage>
</organism>
<feature type="compositionally biased region" description="Polar residues" evidence="5">
    <location>
        <begin position="253"/>
        <end position="272"/>
    </location>
</feature>
<dbReference type="GO" id="GO:0004519">
    <property type="term" value="F:endonuclease activity"/>
    <property type="evidence" value="ECO:0007669"/>
    <property type="project" value="UniProtKB-KW"/>
</dbReference>
<keyword evidence="2" id="KW-0548">Nucleotidyltransferase</keyword>
<dbReference type="InterPro" id="IPR005162">
    <property type="entry name" value="Retrotrans_gag_dom"/>
</dbReference>
<reference evidence="7" key="2">
    <citation type="submission" date="2021-03" db="UniProtKB">
        <authorList>
            <consortium name="EnsemblPlants"/>
        </authorList>
    </citation>
    <scope>IDENTIFICATION</scope>
</reference>
<evidence type="ECO:0000313" key="7">
    <source>
        <dbReference type="EnsemblPlants" id="cds.evm.model.02.1544"/>
    </source>
</evidence>
<evidence type="ECO:0000256" key="3">
    <source>
        <dbReference type="ARBA" id="ARBA00022722"/>
    </source>
</evidence>
<dbReference type="Gene3D" id="3.10.10.10">
    <property type="entry name" value="HIV Type 1 Reverse Transcriptase, subunit A, domain 1"/>
    <property type="match status" value="1"/>
</dbReference>
<feature type="region of interest" description="Disordered" evidence="5">
    <location>
        <begin position="244"/>
        <end position="301"/>
    </location>
</feature>
<dbReference type="InterPro" id="IPR000477">
    <property type="entry name" value="RT_dom"/>
</dbReference>
<evidence type="ECO:0000256" key="4">
    <source>
        <dbReference type="ARBA" id="ARBA00022759"/>
    </source>
</evidence>
<sequence>MKNEELAAMIQALESNFQKHSAEQFARFSTRLDEQVARLDERVDQLQSPSSKQQEGNGTATSGLGSPSRPKQPANVDSRDINSLLKVLRVKVHGFDGSNVEDWIYKITKFFDLHGVRPELRLAMVPFHLEGISSTWFQWMEKGGGFPDWESFLRASRLRFGVSIYDDPLGRIAKLVQTGSVANFQNEFETLMTQISGVSEQYFLNFFVWGLKNEIRRELLLARPVDLADAMAKAQLFEDRNEDLLGRTRGDNGRSTWSPRFMNPSSPASPKVSTPNSITTNTTTPSYSKVPLPSSPSLPVKRLSPAELKDKREKGLCFTVMRNTTGHKCKNRVLILCAQGDEEEDDETVMGGDIVTDQEESLAEEGSLNSLSNAVNPRIFRITAYHGKEPLEVLIDTGSNNNFIQEALAARLGLNCEETKRFKVYMDVVLGMQWLQTLGPCIHDHKALTMEFQWQGAVVKLAGSSGTASHQLSFTQLRSMVREGDIREMFMLVADPPVTENIAVEISEMESKLPRPVKVRPYRYPYFQKDVIEKMVQEMLSYGFIQPSTSPYASPVLLVKKKDGSWRFCVDFRALNNITIKDRFPIPTIDELLDELGGAQVFSKLDLRAGYHQIRHLVSAQGVQADPAKISAMLDWPKPETIKQLRDHKSLKELLSQVLQTPDQQQFLRKLIGFNFSIEYKAGRENSAADTLSRQHDNATLVRLAAITAEFHTTPVAGHAGPERTFLRLSANFFWQHMKAEIPEMLRVEDLAMDFIVGLPNLGGVTNILVVVNRLTKYAHFGALPSHYSATKVAELFSNMVIRLHGLPGSIVSDRDPIFTSAFWRTLFEFMGTTLRMSSSYHPQTDGQTEVTNRYLEQYLRAFSADNPHKWSKFLGWEKYHYNTSHHSAIGMTPFQAVYGRPPPTIPKIYSRATLLFKVLMRI</sequence>
<dbReference type="CDD" id="cd00303">
    <property type="entry name" value="retropepsin_like"/>
    <property type="match status" value="1"/>
</dbReference>
<proteinExistence type="predicted"/>
<evidence type="ECO:0000256" key="5">
    <source>
        <dbReference type="SAM" id="MobiDB-lite"/>
    </source>
</evidence>
<dbReference type="Proteomes" id="UP000596661">
    <property type="component" value="Chromosome 2"/>
</dbReference>
<keyword evidence="4" id="KW-0378">Hydrolase</keyword>
<dbReference type="InterPro" id="IPR043502">
    <property type="entry name" value="DNA/RNA_pol_sf"/>
</dbReference>
<keyword evidence="3" id="KW-0540">Nuclease</keyword>
<keyword evidence="1" id="KW-0808">Transferase</keyword>
<dbReference type="InterPro" id="IPR021109">
    <property type="entry name" value="Peptidase_aspartic_dom_sf"/>
</dbReference>
<dbReference type="Pfam" id="PF00078">
    <property type="entry name" value="RVT_1"/>
    <property type="match status" value="1"/>
</dbReference>
<dbReference type="Pfam" id="PF17921">
    <property type="entry name" value="Integrase_H2C2"/>
    <property type="match status" value="1"/>
</dbReference>
<accession>A0A803NU19</accession>
<dbReference type="InterPro" id="IPR043128">
    <property type="entry name" value="Rev_trsase/Diguanyl_cyclase"/>
</dbReference>
<dbReference type="SUPFAM" id="SSF56672">
    <property type="entry name" value="DNA/RNA polymerases"/>
    <property type="match status" value="1"/>
</dbReference>
<dbReference type="InterPro" id="IPR001584">
    <property type="entry name" value="Integrase_cat-core"/>
</dbReference>
<dbReference type="SUPFAM" id="SSF53098">
    <property type="entry name" value="Ribonuclease H-like"/>
    <property type="match status" value="1"/>
</dbReference>
<dbReference type="AlphaFoldDB" id="A0A803NU19"/>
<dbReference type="Gene3D" id="3.30.420.10">
    <property type="entry name" value="Ribonuclease H-like superfamily/Ribonuclease H"/>
    <property type="match status" value="1"/>
</dbReference>